<feature type="domain" description="Fe/B12 periplasmic-binding" evidence="1">
    <location>
        <begin position="2"/>
        <end position="288"/>
    </location>
</feature>
<dbReference type="RefSeq" id="WP_101009122.1">
    <property type="nucleotide sequence ID" value="NZ_FRFC01000003.1"/>
</dbReference>
<dbReference type="Pfam" id="PF01497">
    <property type="entry name" value="Peripla_BP_2"/>
    <property type="match status" value="1"/>
</dbReference>
<name>A0A2H1EFP2_9ARCH</name>
<dbReference type="SUPFAM" id="SSF53807">
    <property type="entry name" value="Helical backbone' metal receptor"/>
    <property type="match status" value="1"/>
</dbReference>
<keyword evidence="3" id="KW-1185">Reference proteome</keyword>
<dbReference type="Proteomes" id="UP000232412">
    <property type="component" value="Unassembled WGS sequence"/>
</dbReference>
<dbReference type="InterPro" id="IPR002491">
    <property type="entry name" value="ABC_transptr_periplasmic_BD"/>
</dbReference>
<dbReference type="EMBL" id="FRFC01000003">
    <property type="protein sequence ID" value="SHO43425.1"/>
    <property type="molecule type" value="Genomic_DNA"/>
</dbReference>
<accession>A0A2H1EFP2</accession>
<gene>
    <name evidence="2" type="ORF">NSIN_20059</name>
</gene>
<organism evidence="2 3">
    <name type="scientific">Nitrosotalea sinensis</name>
    <dbReference type="NCBI Taxonomy" id="1499975"/>
    <lineage>
        <taxon>Archaea</taxon>
        <taxon>Nitrososphaerota</taxon>
        <taxon>Nitrososphaeria</taxon>
        <taxon>Nitrosotaleales</taxon>
        <taxon>Nitrosotaleaceae</taxon>
        <taxon>Nitrosotalea</taxon>
    </lineage>
</organism>
<evidence type="ECO:0000259" key="1">
    <source>
        <dbReference type="PROSITE" id="PS50983"/>
    </source>
</evidence>
<proteinExistence type="predicted"/>
<dbReference type="InterPro" id="IPR051030">
    <property type="entry name" value="Vitamin_B12-ABC_binding"/>
</dbReference>
<dbReference type="OrthoDB" id="9784at2157"/>
<dbReference type="CDD" id="cd01144">
    <property type="entry name" value="BtuF"/>
    <property type="match status" value="1"/>
</dbReference>
<dbReference type="Gene3D" id="3.40.50.1980">
    <property type="entry name" value="Nitrogenase molybdenum iron protein domain"/>
    <property type="match status" value="2"/>
</dbReference>
<evidence type="ECO:0000313" key="3">
    <source>
        <dbReference type="Proteomes" id="UP000232412"/>
    </source>
</evidence>
<dbReference type="PANTHER" id="PTHR42860">
    <property type="entry name" value="VITAMIN B12-BINDING PROTEIN"/>
    <property type="match status" value="1"/>
</dbReference>
<dbReference type="PANTHER" id="PTHR42860:SF1">
    <property type="entry name" value="VITAMIN B12-BINDING PROTEIN"/>
    <property type="match status" value="1"/>
</dbReference>
<dbReference type="PROSITE" id="PS50983">
    <property type="entry name" value="FE_B12_PBP"/>
    <property type="match status" value="1"/>
</dbReference>
<protein>
    <submittedName>
        <fullName evidence="2">Putative ABC uptake transporter, heme-binding protein</fullName>
    </submittedName>
</protein>
<dbReference type="AlphaFoldDB" id="A0A2H1EFP2"/>
<sequence>MRLVSFLPSATEMLYELGVEDYIMAVTHECNYPAGAKTKPRVIHSSFDPQKMSSQEIDSKVVELANSGKDIYILDEQVLKKANPDLIVAQGICEVCSPYTREISRAMTLLENKPEVLILDPKNLDDILQNIIQVGNKVGKQEKAKELVEKLQKRITRIKNTHIVSKPKVLCIEWLDPLFSAGHWVPQMVEIAGGINGISSTGDKSRRMQIEEITKFDPDIVILMPCGFDVQRTIAEYEKLLENPIWRKIKAVNRGQVYAVNANEYFSKPGPRTVTGVEILAKIIHPDTFRDLQIPKNSIQKIDFE</sequence>
<evidence type="ECO:0000313" key="2">
    <source>
        <dbReference type="EMBL" id="SHO43425.1"/>
    </source>
</evidence>
<reference evidence="3" key="1">
    <citation type="submission" date="2016-12" db="EMBL/GenBank/DDBJ databases">
        <authorList>
            <person name="Herbold C."/>
        </authorList>
    </citation>
    <scope>NUCLEOTIDE SEQUENCE [LARGE SCALE GENOMIC DNA]</scope>
</reference>